<organism evidence="7 8">
    <name type="scientific">Micavibrio aeruginosavorus (strain ARL-13)</name>
    <dbReference type="NCBI Taxonomy" id="856793"/>
    <lineage>
        <taxon>Bacteria</taxon>
        <taxon>Pseudomonadati</taxon>
        <taxon>Bdellovibrionota</taxon>
        <taxon>Bdellovibrionia</taxon>
        <taxon>Bdellovibrionales</taxon>
        <taxon>Pseudobdellovibrionaceae</taxon>
        <taxon>Micavibrio</taxon>
    </lineage>
</organism>
<dbReference type="Gene3D" id="3.40.50.720">
    <property type="entry name" value="NAD(P)-binding Rossmann-like Domain"/>
    <property type="match status" value="1"/>
</dbReference>
<evidence type="ECO:0000313" key="8">
    <source>
        <dbReference type="Proteomes" id="UP000009286"/>
    </source>
</evidence>
<dbReference type="eggNOG" id="COG1064">
    <property type="taxonomic scope" value="Bacteria"/>
</dbReference>
<evidence type="ECO:0000256" key="3">
    <source>
        <dbReference type="ARBA" id="ARBA00022833"/>
    </source>
</evidence>
<keyword evidence="2 5" id="KW-0479">Metal-binding</keyword>
<sequence>MSTKAYAAQTAKTPLAPFTLERRAVGANDVAIDILFCGVCHSDLHTARGEWGGVKFPSVPGHEIVGRVTQAGGNVKNFKVGDIVGVGCMVDSCRTCPSCKDGLEQYCEGPDGFTGTYNGTMSGRGDNTFGGYSTDIVVDQHFVLKINHDESDLAGVAPLLCAGITTWSPLRHWNVGPGKKVGIVGIGGLGHMGIKLAHALGAHVVAFTTSESKRQAALDLGADEVVISKNSADMKKHALSFDFILNTVAAPHNLDAFMALLKRDGTMTLVGVPSEPHPSPFVGNLIFKRRQLAGSLIGGIPETQEMLDFCAKHNITADIEMIKMQDIENAYERMLKSDVKYRFVIDMNSLKTA</sequence>
<dbReference type="InterPro" id="IPR047109">
    <property type="entry name" value="CAD-like"/>
</dbReference>
<protein>
    <submittedName>
        <fullName evidence="7">Zinc-binding dehydrogenase</fullName>
    </submittedName>
</protein>
<name>G2KRZ1_MICAA</name>
<dbReference type="Proteomes" id="UP000009286">
    <property type="component" value="Chromosome"/>
</dbReference>
<dbReference type="PROSITE" id="PS00059">
    <property type="entry name" value="ADH_ZINC"/>
    <property type="match status" value="1"/>
</dbReference>
<feature type="domain" description="Enoyl reductase (ER)" evidence="6">
    <location>
        <begin position="12"/>
        <end position="345"/>
    </location>
</feature>
<evidence type="ECO:0000256" key="1">
    <source>
        <dbReference type="ARBA" id="ARBA00001947"/>
    </source>
</evidence>
<dbReference type="GO" id="GO:0008270">
    <property type="term" value="F:zinc ion binding"/>
    <property type="evidence" value="ECO:0007669"/>
    <property type="project" value="InterPro"/>
</dbReference>
<dbReference type="InterPro" id="IPR002328">
    <property type="entry name" value="ADH_Zn_CS"/>
</dbReference>
<evidence type="ECO:0000256" key="4">
    <source>
        <dbReference type="ARBA" id="ARBA00023002"/>
    </source>
</evidence>
<evidence type="ECO:0000259" key="6">
    <source>
        <dbReference type="SMART" id="SM00829"/>
    </source>
</evidence>
<dbReference type="GO" id="GO:0008106">
    <property type="term" value="F:alcohol dehydrogenase (NADP+) activity"/>
    <property type="evidence" value="ECO:0007669"/>
    <property type="project" value="UniProtKB-ARBA"/>
</dbReference>
<dbReference type="PROSITE" id="PS00065">
    <property type="entry name" value="D_2_HYDROXYACID_DH_1"/>
    <property type="match status" value="1"/>
</dbReference>
<keyword evidence="3 5" id="KW-0862">Zinc</keyword>
<dbReference type="RefSeq" id="WP_014103722.1">
    <property type="nucleotide sequence ID" value="NC_016026.1"/>
</dbReference>
<dbReference type="InterPro" id="IPR013149">
    <property type="entry name" value="ADH-like_C"/>
</dbReference>
<dbReference type="SMART" id="SM00829">
    <property type="entry name" value="PKS_ER"/>
    <property type="match status" value="1"/>
</dbReference>
<dbReference type="SUPFAM" id="SSF51735">
    <property type="entry name" value="NAD(P)-binding Rossmann-fold domains"/>
    <property type="match status" value="1"/>
</dbReference>
<dbReference type="Pfam" id="PF00107">
    <property type="entry name" value="ADH_zinc_N"/>
    <property type="match status" value="1"/>
</dbReference>
<dbReference type="HOGENOM" id="CLU_026673_20_2_5"/>
<proteinExistence type="inferred from homology"/>
<keyword evidence="4" id="KW-0560">Oxidoreductase</keyword>
<dbReference type="SUPFAM" id="SSF50129">
    <property type="entry name" value="GroES-like"/>
    <property type="match status" value="1"/>
</dbReference>
<dbReference type="STRING" id="856793.MICA_2194"/>
<dbReference type="InterPro" id="IPR036291">
    <property type="entry name" value="NAD(P)-bd_dom_sf"/>
</dbReference>
<gene>
    <name evidence="7" type="ordered locus">MICA_2194</name>
</gene>
<evidence type="ECO:0000256" key="2">
    <source>
        <dbReference type="ARBA" id="ARBA00022723"/>
    </source>
</evidence>
<dbReference type="OrthoDB" id="5295340at2"/>
<comment type="cofactor">
    <cofactor evidence="1 5">
        <name>Zn(2+)</name>
        <dbReference type="ChEBI" id="CHEBI:29105"/>
    </cofactor>
</comment>
<keyword evidence="8" id="KW-1185">Reference proteome</keyword>
<dbReference type="AlphaFoldDB" id="G2KRZ1"/>
<dbReference type="InterPro" id="IPR013154">
    <property type="entry name" value="ADH-like_N"/>
</dbReference>
<comment type="similarity">
    <text evidence="5">Belongs to the zinc-containing alcohol dehydrogenase family.</text>
</comment>
<accession>G2KRZ1</accession>
<reference evidence="7 8" key="1">
    <citation type="journal article" date="2011" name="BMC Genomics">
        <title>Genomic insights into an obligate epibiotic bacterial predator: Micavibrio aeruginosavorus ARL-13.</title>
        <authorList>
            <person name="Wang Z."/>
            <person name="Kadouri D."/>
            <person name="Wu M."/>
        </authorList>
    </citation>
    <scope>NUCLEOTIDE SEQUENCE [LARGE SCALE GENOMIC DNA]</scope>
    <source>
        <strain evidence="7 8">ARL-13</strain>
    </source>
</reference>
<dbReference type="InterPro" id="IPR029752">
    <property type="entry name" value="D-isomer_DH_CS1"/>
</dbReference>
<dbReference type="InterPro" id="IPR011032">
    <property type="entry name" value="GroES-like_sf"/>
</dbReference>
<dbReference type="Gene3D" id="3.90.180.10">
    <property type="entry name" value="Medium-chain alcohol dehydrogenases, catalytic domain"/>
    <property type="match status" value="1"/>
</dbReference>
<evidence type="ECO:0000256" key="5">
    <source>
        <dbReference type="RuleBase" id="RU361277"/>
    </source>
</evidence>
<dbReference type="CDD" id="cd05283">
    <property type="entry name" value="CAD1"/>
    <property type="match status" value="1"/>
</dbReference>
<dbReference type="EMBL" id="CP002382">
    <property type="protein sequence ID" value="AEP10499.1"/>
    <property type="molecule type" value="Genomic_DNA"/>
</dbReference>
<evidence type="ECO:0000313" key="7">
    <source>
        <dbReference type="EMBL" id="AEP10499.1"/>
    </source>
</evidence>
<dbReference type="KEGG" id="mai:MICA_2194"/>
<dbReference type="InterPro" id="IPR020843">
    <property type="entry name" value="ER"/>
</dbReference>
<dbReference type="FunFam" id="3.40.50.720:FF:000022">
    <property type="entry name" value="Cinnamyl alcohol dehydrogenase"/>
    <property type="match status" value="1"/>
</dbReference>
<dbReference type="PANTHER" id="PTHR42683">
    <property type="entry name" value="ALDEHYDE REDUCTASE"/>
    <property type="match status" value="1"/>
</dbReference>
<dbReference type="Pfam" id="PF08240">
    <property type="entry name" value="ADH_N"/>
    <property type="match status" value="1"/>
</dbReference>